<sequence length="172" mass="18646">MPRRRPDATVSGMATVRLLEAGDWALYRSVRLASLTESPAAFWSTLAREEAFAPSVWQDRLAARNTLLAETGDGPAGLAAVVPDEGAAAELVGMWVAPSARGRGVGDLLVRAALDWTADRGFAELRLWVFEGNRHAERLYARHGFARTGTAKPGRPGTDERQFEMARAATAR</sequence>
<evidence type="ECO:0000256" key="1">
    <source>
        <dbReference type="ARBA" id="ARBA00022679"/>
    </source>
</evidence>
<evidence type="ECO:0000256" key="2">
    <source>
        <dbReference type="ARBA" id="ARBA00023315"/>
    </source>
</evidence>
<feature type="domain" description="N-acetyltransferase" evidence="4">
    <location>
        <begin position="14"/>
        <end position="170"/>
    </location>
</feature>
<dbReference type="SUPFAM" id="SSF55729">
    <property type="entry name" value="Acyl-CoA N-acyltransferases (Nat)"/>
    <property type="match status" value="1"/>
</dbReference>
<evidence type="ECO:0000259" key="4">
    <source>
        <dbReference type="PROSITE" id="PS51186"/>
    </source>
</evidence>
<dbReference type="Gene3D" id="3.40.630.30">
    <property type="match status" value="1"/>
</dbReference>
<dbReference type="GO" id="GO:0016747">
    <property type="term" value="F:acyltransferase activity, transferring groups other than amino-acyl groups"/>
    <property type="evidence" value="ECO:0007669"/>
    <property type="project" value="InterPro"/>
</dbReference>
<name>A0A7D4A735_ACTVE</name>
<dbReference type="PANTHER" id="PTHR43877:SF1">
    <property type="entry name" value="ACETYLTRANSFERASE"/>
    <property type="match status" value="1"/>
</dbReference>
<dbReference type="EMBL" id="CP053892">
    <property type="protein sequence ID" value="QKG26744.1"/>
    <property type="molecule type" value="Genomic_DNA"/>
</dbReference>
<dbReference type="CDD" id="cd04301">
    <property type="entry name" value="NAT_SF"/>
    <property type="match status" value="1"/>
</dbReference>
<dbReference type="PROSITE" id="PS51186">
    <property type="entry name" value="GNAT"/>
    <property type="match status" value="1"/>
</dbReference>
<protein>
    <submittedName>
        <fullName evidence="5">GCN5-like N-acetyltransferase</fullName>
    </submittedName>
</protein>
<dbReference type="InterPro" id="IPR000182">
    <property type="entry name" value="GNAT_dom"/>
</dbReference>
<gene>
    <name evidence="5" type="ORF">ACTIVE_8397</name>
</gene>
<evidence type="ECO:0000256" key="3">
    <source>
        <dbReference type="SAM" id="MobiDB-lite"/>
    </source>
</evidence>
<proteinExistence type="predicted"/>
<dbReference type="Proteomes" id="UP000501240">
    <property type="component" value="Chromosome"/>
</dbReference>
<dbReference type="Pfam" id="PF00583">
    <property type="entry name" value="Acetyltransf_1"/>
    <property type="match status" value="1"/>
</dbReference>
<dbReference type="InterPro" id="IPR016181">
    <property type="entry name" value="Acyl_CoA_acyltransferase"/>
</dbReference>
<keyword evidence="1 5" id="KW-0808">Transferase</keyword>
<evidence type="ECO:0000313" key="5">
    <source>
        <dbReference type="EMBL" id="QKG26744.1"/>
    </source>
</evidence>
<reference evidence="5 6" key="1">
    <citation type="submission" date="2020-05" db="EMBL/GenBank/DDBJ databases">
        <title>Actinomadura verrucosospora NRRL-B18236 (PFL_A860) Genome sequencing and assembly.</title>
        <authorList>
            <person name="Samborskyy M."/>
        </authorList>
    </citation>
    <scope>NUCLEOTIDE SEQUENCE [LARGE SCALE GENOMIC DNA]</scope>
    <source>
        <strain evidence="5 6">NRRL:B18236</strain>
    </source>
</reference>
<dbReference type="AlphaFoldDB" id="A0A7D4A735"/>
<keyword evidence="2" id="KW-0012">Acyltransferase</keyword>
<dbReference type="InterPro" id="IPR050832">
    <property type="entry name" value="Bact_Acetyltransf"/>
</dbReference>
<feature type="region of interest" description="Disordered" evidence="3">
    <location>
        <begin position="147"/>
        <end position="172"/>
    </location>
</feature>
<keyword evidence="6" id="KW-1185">Reference proteome</keyword>
<accession>A0A7D4A735</accession>
<organism evidence="5 6">
    <name type="scientific">Actinomadura verrucosospora</name>
    <dbReference type="NCBI Taxonomy" id="46165"/>
    <lineage>
        <taxon>Bacteria</taxon>
        <taxon>Bacillati</taxon>
        <taxon>Actinomycetota</taxon>
        <taxon>Actinomycetes</taxon>
        <taxon>Streptosporangiales</taxon>
        <taxon>Thermomonosporaceae</taxon>
        <taxon>Actinomadura</taxon>
    </lineage>
</organism>
<dbReference type="PANTHER" id="PTHR43877">
    <property type="entry name" value="AMINOALKYLPHOSPHONATE N-ACETYLTRANSFERASE-RELATED-RELATED"/>
    <property type="match status" value="1"/>
</dbReference>
<evidence type="ECO:0000313" key="6">
    <source>
        <dbReference type="Proteomes" id="UP000501240"/>
    </source>
</evidence>